<reference evidence="2 3" key="1">
    <citation type="submission" date="2007-03" db="EMBL/GenBank/DDBJ databases">
        <authorList>
            <person name="Fulton L."/>
            <person name="Clifton S."/>
            <person name="Fulton B."/>
            <person name="Xu J."/>
            <person name="Minx P."/>
            <person name="Pepin K.H."/>
            <person name="Johnson M."/>
            <person name="Thiruvilangam P."/>
            <person name="Bhonagiri V."/>
            <person name="Nash W.E."/>
            <person name="Mardis E.R."/>
            <person name="Wilson R.K."/>
        </authorList>
    </citation>
    <scope>NUCLEOTIDE SEQUENCE [LARGE SCALE GENOMIC DNA]</scope>
    <source>
        <strain evidence="2 3">DSM 13814</strain>
    </source>
</reference>
<comment type="caution">
    <text evidence="2">The sequence shown here is derived from an EMBL/GenBank/DDBJ whole genome shotgun (WGS) entry which is preliminary data.</text>
</comment>
<accession>A6BKG5</accession>
<dbReference type="Proteomes" id="UP000004016">
    <property type="component" value="Unassembled WGS sequence"/>
</dbReference>
<proteinExistence type="predicted"/>
<reference evidence="2 3" key="2">
    <citation type="submission" date="2007-04" db="EMBL/GenBank/DDBJ databases">
        <title>Draft genome sequence of Dorea longicatena (DSM 13814).</title>
        <authorList>
            <person name="Sudarsanam P."/>
            <person name="Ley R."/>
            <person name="Guruge J."/>
            <person name="Turnbaugh P.J."/>
            <person name="Mahowald M."/>
            <person name="Liep D."/>
            <person name="Gordon J."/>
        </authorList>
    </citation>
    <scope>NUCLEOTIDE SEQUENCE [LARGE SCALE GENOMIC DNA]</scope>
    <source>
        <strain evidence="2 3">DSM 13814</strain>
    </source>
</reference>
<dbReference type="eggNOG" id="ENOG5033VP5">
    <property type="taxonomic scope" value="Bacteria"/>
</dbReference>
<keyword evidence="1" id="KW-0472">Membrane</keyword>
<feature type="transmembrane region" description="Helical" evidence="1">
    <location>
        <begin position="29"/>
        <end position="62"/>
    </location>
</feature>
<sequence>MNMAIETAGQQKYADLTAKRIKSLQTGMIIWISLFCLALICSFSNNLLAIIVGIVAVVYAVVNTKGRKAFNSKLDKIEDKNEFYRQIVAPDVLELKEEQLLVAKDYVIVVDADVWIYDLHHMEKVEVGKQGNVKKTLFLTEPNGKRHAILSTTKGDGRQEAFDQVYYRLHDRLAV</sequence>
<evidence type="ECO:0000313" key="2">
    <source>
        <dbReference type="EMBL" id="EDM61783.1"/>
    </source>
</evidence>
<keyword evidence="1" id="KW-1133">Transmembrane helix</keyword>
<keyword evidence="1" id="KW-0812">Transmembrane</keyword>
<dbReference type="EMBL" id="AAXB02000023">
    <property type="protein sequence ID" value="EDM61783.1"/>
    <property type="molecule type" value="Genomic_DNA"/>
</dbReference>
<gene>
    <name evidence="2" type="ORF">DORLON_02818</name>
</gene>
<organism evidence="2 3">
    <name type="scientific">Dorea longicatena DSM 13814</name>
    <dbReference type="NCBI Taxonomy" id="411462"/>
    <lineage>
        <taxon>Bacteria</taxon>
        <taxon>Bacillati</taxon>
        <taxon>Bacillota</taxon>
        <taxon>Clostridia</taxon>
        <taxon>Lachnospirales</taxon>
        <taxon>Lachnospiraceae</taxon>
        <taxon>Dorea</taxon>
    </lineage>
</organism>
<evidence type="ECO:0000313" key="3">
    <source>
        <dbReference type="Proteomes" id="UP000004016"/>
    </source>
</evidence>
<name>A6BKG5_9FIRM</name>
<protein>
    <submittedName>
        <fullName evidence="2">Uncharacterized protein</fullName>
    </submittedName>
</protein>
<dbReference type="AlphaFoldDB" id="A6BKG5"/>
<dbReference type="HOGENOM" id="CLU_1545638_0_0_9"/>
<evidence type="ECO:0000256" key="1">
    <source>
        <dbReference type="SAM" id="Phobius"/>
    </source>
</evidence>